<reference evidence="1 2" key="1">
    <citation type="submission" date="2016-10" db="EMBL/GenBank/DDBJ databases">
        <authorList>
            <person name="de Groot N.N."/>
        </authorList>
    </citation>
    <scope>NUCLEOTIDE SEQUENCE [LARGE SCALE GENOMIC DNA]</scope>
    <source>
        <strain evidence="1 2">CGMCC 1.9157</strain>
    </source>
</reference>
<dbReference type="RefSeq" id="WP_139229274.1">
    <property type="nucleotide sequence ID" value="NZ_FOVR01000006.1"/>
</dbReference>
<dbReference type="EMBL" id="FOVR01000006">
    <property type="protein sequence ID" value="SFO45970.1"/>
    <property type="molecule type" value="Genomic_DNA"/>
</dbReference>
<evidence type="ECO:0000313" key="2">
    <source>
        <dbReference type="Proteomes" id="UP000199236"/>
    </source>
</evidence>
<dbReference type="SUPFAM" id="SSF53756">
    <property type="entry name" value="UDP-Glycosyltransferase/glycogen phosphorylase"/>
    <property type="match status" value="1"/>
</dbReference>
<sequence>MVAITGMKIWVLSDGKPGDENQCLSVAERLGGSIELRHVAPSAPWVWLMPHGPIPPSDSPKNPASPIYGPFPDVAIASGRRTVAYLRKLKKVSPQTITVFLKDPRLTSFNADLVWVPFHDKRRDSRTIVSLTGPTRITPSQLTAARTKAPQALLHLPAPRVALILGGDTAKEKFGEQASKRLAHYLSHELPPHVSVMVTPSRRTPDHLKTAVKKALIGHPHWIWDEQGDNPYFSMLALADVIIVTADSHSMLSDVLSCEVPVYIFEPDAYPKKLKRTINQLVQHPFVQLLPAPLETGARPAIDSTELIAEEIRLLLNPTPLEGSQ</sequence>
<organism evidence="1 2">
    <name type="scientific">Cohaesibacter marisflavi</name>
    <dbReference type="NCBI Taxonomy" id="655353"/>
    <lineage>
        <taxon>Bacteria</taxon>
        <taxon>Pseudomonadati</taxon>
        <taxon>Pseudomonadota</taxon>
        <taxon>Alphaproteobacteria</taxon>
        <taxon>Hyphomicrobiales</taxon>
        <taxon>Cohaesibacteraceae</taxon>
    </lineage>
</organism>
<dbReference type="STRING" id="655353.SAMN04488056_106160"/>
<protein>
    <recommendedName>
        <fullName evidence="3">Nucleoside-diphosphate sugar epimerase</fullName>
    </recommendedName>
</protein>
<dbReference type="OrthoDB" id="272235at2"/>
<accession>A0A1I5HD28</accession>
<dbReference type="InterPro" id="IPR009367">
    <property type="entry name" value="Elm1-like"/>
</dbReference>
<dbReference type="PANTHER" id="PTHR33986">
    <property type="entry name" value="OS02G0535700 PROTEIN"/>
    <property type="match status" value="1"/>
</dbReference>
<evidence type="ECO:0008006" key="3">
    <source>
        <dbReference type="Google" id="ProtNLM"/>
    </source>
</evidence>
<dbReference type="Proteomes" id="UP000199236">
    <property type="component" value="Unassembled WGS sequence"/>
</dbReference>
<name>A0A1I5HD28_9HYPH</name>
<evidence type="ECO:0000313" key="1">
    <source>
        <dbReference type="EMBL" id="SFO45970.1"/>
    </source>
</evidence>
<dbReference type="Pfam" id="PF06258">
    <property type="entry name" value="Mito_fiss_Elm1"/>
    <property type="match status" value="1"/>
</dbReference>
<keyword evidence="2" id="KW-1185">Reference proteome</keyword>
<dbReference type="AlphaFoldDB" id="A0A1I5HD28"/>
<proteinExistence type="predicted"/>
<gene>
    <name evidence="1" type="ORF">SAMN04488056_106160</name>
</gene>
<dbReference type="PANTHER" id="PTHR33986:SF15">
    <property type="entry name" value="MITOCHONDRIAL FISSION PROTEIN ELM1"/>
    <property type="match status" value="1"/>
</dbReference>